<comment type="caution">
    <text evidence="4">The sequence shown here is derived from an EMBL/GenBank/DDBJ whole genome shotgun (WGS) entry which is preliminary data.</text>
</comment>
<evidence type="ECO:0000259" key="2">
    <source>
        <dbReference type="PROSITE" id="PS50943"/>
    </source>
</evidence>
<dbReference type="NCBIfam" id="TIGR02899">
    <property type="entry name" value="spore_safA"/>
    <property type="match status" value="1"/>
</dbReference>
<feature type="compositionally biased region" description="Low complexity" evidence="1">
    <location>
        <begin position="320"/>
        <end position="330"/>
    </location>
</feature>
<dbReference type="InterPro" id="IPR001387">
    <property type="entry name" value="Cro/C1-type_HTH"/>
</dbReference>
<evidence type="ECO:0000256" key="1">
    <source>
        <dbReference type="SAM" id="MobiDB-lite"/>
    </source>
</evidence>
<dbReference type="InterPro" id="IPR036779">
    <property type="entry name" value="LysM_dom_sf"/>
</dbReference>
<accession>A0ABS2N1V2</accession>
<dbReference type="PANTHER" id="PTHR33734">
    <property type="entry name" value="LYSM DOMAIN-CONTAINING GPI-ANCHORED PROTEIN 2"/>
    <property type="match status" value="1"/>
</dbReference>
<feature type="compositionally biased region" description="Basic and acidic residues" evidence="1">
    <location>
        <begin position="54"/>
        <end position="125"/>
    </location>
</feature>
<dbReference type="PROSITE" id="PS50943">
    <property type="entry name" value="HTH_CROC1"/>
    <property type="match status" value="1"/>
</dbReference>
<feature type="domain" description="LysM" evidence="3">
    <location>
        <begin position="2"/>
        <end position="47"/>
    </location>
</feature>
<dbReference type="PANTHER" id="PTHR33734:SF34">
    <property type="entry name" value="SPOIVD-ASSOCIATED FACTOR A"/>
    <property type="match status" value="1"/>
</dbReference>
<reference evidence="4 5" key="1">
    <citation type="submission" date="2021-01" db="EMBL/GenBank/DDBJ databases">
        <title>Genomic Encyclopedia of Type Strains, Phase IV (KMG-IV): sequencing the most valuable type-strain genomes for metagenomic binning, comparative biology and taxonomic classification.</title>
        <authorList>
            <person name="Goeker M."/>
        </authorList>
    </citation>
    <scope>NUCLEOTIDE SEQUENCE [LARGE SCALE GENOMIC DNA]</scope>
    <source>
        <strain evidence="4 5">DSM 23711</strain>
    </source>
</reference>
<evidence type="ECO:0000313" key="5">
    <source>
        <dbReference type="Proteomes" id="UP001296943"/>
    </source>
</evidence>
<gene>
    <name evidence="4" type="ORF">JOC48_002549</name>
</gene>
<feature type="compositionally biased region" description="Gly residues" evidence="1">
    <location>
        <begin position="333"/>
        <end position="344"/>
    </location>
</feature>
<feature type="region of interest" description="Disordered" evidence="1">
    <location>
        <begin position="39"/>
        <end position="142"/>
    </location>
</feature>
<feature type="domain" description="HTH cro/C1-type" evidence="2">
    <location>
        <begin position="10"/>
        <end position="26"/>
    </location>
</feature>
<protein>
    <submittedName>
        <fullName evidence="4">Morphogenetic protein associated with SpoVID</fullName>
    </submittedName>
</protein>
<dbReference type="SUPFAM" id="SSF54106">
    <property type="entry name" value="LysM domain"/>
    <property type="match status" value="1"/>
</dbReference>
<proteinExistence type="predicted"/>
<feature type="non-terminal residue" evidence="4">
    <location>
        <position position="344"/>
    </location>
</feature>
<dbReference type="CDD" id="cd00118">
    <property type="entry name" value="LysM"/>
    <property type="match status" value="1"/>
</dbReference>
<evidence type="ECO:0000259" key="3">
    <source>
        <dbReference type="PROSITE" id="PS51782"/>
    </source>
</evidence>
<keyword evidence="5" id="KW-1185">Reference proteome</keyword>
<feature type="region of interest" description="Disordered" evidence="1">
    <location>
        <begin position="283"/>
        <end position="344"/>
    </location>
</feature>
<dbReference type="SMART" id="SM00257">
    <property type="entry name" value="LysM"/>
    <property type="match status" value="1"/>
</dbReference>
<dbReference type="Pfam" id="PF01476">
    <property type="entry name" value="LysM"/>
    <property type="match status" value="1"/>
</dbReference>
<evidence type="ECO:0000313" key="4">
    <source>
        <dbReference type="EMBL" id="MBM7572048.1"/>
    </source>
</evidence>
<dbReference type="PROSITE" id="PS51782">
    <property type="entry name" value="LYSM"/>
    <property type="match status" value="1"/>
</dbReference>
<dbReference type="RefSeq" id="WP_204500166.1">
    <property type="nucleotide sequence ID" value="NZ_JAFBDR010000013.1"/>
</dbReference>
<dbReference type="Proteomes" id="UP001296943">
    <property type="component" value="Unassembled WGS sequence"/>
</dbReference>
<dbReference type="InterPro" id="IPR018392">
    <property type="entry name" value="LysM"/>
</dbReference>
<dbReference type="EMBL" id="JAFBDR010000013">
    <property type="protein sequence ID" value="MBM7572048.1"/>
    <property type="molecule type" value="Genomic_DNA"/>
</dbReference>
<organism evidence="4 5">
    <name type="scientific">Aquibacillus albus</name>
    <dbReference type="NCBI Taxonomy" id="1168171"/>
    <lineage>
        <taxon>Bacteria</taxon>
        <taxon>Bacillati</taxon>
        <taxon>Bacillota</taxon>
        <taxon>Bacilli</taxon>
        <taxon>Bacillales</taxon>
        <taxon>Bacillaceae</taxon>
        <taxon>Aquibacillus</taxon>
    </lineage>
</organism>
<name>A0ABS2N1V2_9BACI</name>
<dbReference type="Gene3D" id="3.10.350.10">
    <property type="entry name" value="LysM domain"/>
    <property type="match status" value="1"/>
</dbReference>
<dbReference type="InterPro" id="IPR014248">
    <property type="entry name" value="Spore_coat_assembly_SafA"/>
</dbReference>
<sequence>MKIHVVQQGETLWKIAQKYGVDFEELKKLNSHLSNPDMIMPGMKIKIPSSTKQVKKEEQKPVDKLKKEDKPKDYSKKKEQPLDKGMKKIPTTDKKKEKKEKEDTKPLFQDTKGKSIPEIKEDDYKKPKKGKEKLPKKPLDLPKMPMMEHYMEESPDKADIPQVPHFTKEKEFHHHTQTQPTVPIQPTFPSNHQAMPHHQATFPAHHQPMMPVNYPSMPYCVPTNPVPYPVHHHAGYNNNAYAQPGANNVPINEDELMESSSMEMPEMPTHLQGMYEGMDSQGYAPIPGAPGQGYWPTPGAPGQGYWPTPGAPGQGYGQTPGAQGQGYWPAPGGPGQGYGQTPGA</sequence>